<name>A0ABR0WHB8_REHGL</name>
<evidence type="ECO:0000313" key="6">
    <source>
        <dbReference type="Proteomes" id="UP001318860"/>
    </source>
</evidence>
<dbReference type="PANTHER" id="PTHR35357">
    <property type="entry name" value="OS02G0537100 PROTEIN"/>
    <property type="match status" value="1"/>
</dbReference>
<evidence type="ECO:0000256" key="1">
    <source>
        <dbReference type="ARBA" id="ARBA00022729"/>
    </source>
</evidence>
<reference evidence="5 6" key="1">
    <citation type="journal article" date="2021" name="Comput. Struct. Biotechnol. J.">
        <title>De novo genome assembly of the potent medicinal plant Rehmannia glutinosa using nanopore technology.</title>
        <authorList>
            <person name="Ma L."/>
            <person name="Dong C."/>
            <person name="Song C."/>
            <person name="Wang X."/>
            <person name="Zheng X."/>
            <person name="Niu Y."/>
            <person name="Chen S."/>
            <person name="Feng W."/>
        </authorList>
    </citation>
    <scope>NUCLEOTIDE SEQUENCE [LARGE SCALE GENOMIC DNA]</scope>
    <source>
        <strain evidence="5">DH-2019</strain>
    </source>
</reference>
<dbReference type="InterPro" id="IPR006501">
    <property type="entry name" value="Pectinesterase_inhib_dom"/>
</dbReference>
<dbReference type="SMART" id="SM00856">
    <property type="entry name" value="PMEI"/>
    <property type="match status" value="1"/>
</dbReference>
<keyword evidence="6" id="KW-1185">Reference proteome</keyword>
<dbReference type="Pfam" id="PF04043">
    <property type="entry name" value="PMEI"/>
    <property type="match status" value="1"/>
</dbReference>
<keyword evidence="1" id="KW-0732">Signal</keyword>
<feature type="domain" description="Pectinesterase inhibitor" evidence="4">
    <location>
        <begin position="15"/>
        <end position="156"/>
    </location>
</feature>
<dbReference type="InterPro" id="IPR035513">
    <property type="entry name" value="Invertase/methylesterase_inhib"/>
</dbReference>
<proteinExistence type="inferred from homology"/>
<dbReference type="CDD" id="cd15796">
    <property type="entry name" value="CIF_like"/>
    <property type="match status" value="1"/>
</dbReference>
<dbReference type="NCBIfam" id="TIGR01614">
    <property type="entry name" value="PME_inhib"/>
    <property type="match status" value="1"/>
</dbReference>
<dbReference type="Proteomes" id="UP001318860">
    <property type="component" value="Unassembled WGS sequence"/>
</dbReference>
<keyword evidence="2" id="KW-1015">Disulfide bond</keyword>
<gene>
    <name evidence="5" type="ORF">DH2020_020115</name>
</gene>
<evidence type="ECO:0000259" key="4">
    <source>
        <dbReference type="SMART" id="SM00856"/>
    </source>
</evidence>
<accession>A0ABR0WHB8</accession>
<evidence type="ECO:0000256" key="2">
    <source>
        <dbReference type="ARBA" id="ARBA00023157"/>
    </source>
</evidence>
<dbReference type="InterPro" id="IPR034087">
    <property type="entry name" value="C/VIF1"/>
</dbReference>
<evidence type="ECO:0000313" key="5">
    <source>
        <dbReference type="EMBL" id="KAK6146246.1"/>
    </source>
</evidence>
<dbReference type="SUPFAM" id="SSF101148">
    <property type="entry name" value="Plant invertase/pectin methylesterase inhibitor"/>
    <property type="match status" value="1"/>
</dbReference>
<evidence type="ECO:0000256" key="3">
    <source>
        <dbReference type="ARBA" id="ARBA00038471"/>
    </source>
</evidence>
<dbReference type="PANTHER" id="PTHR35357:SF8">
    <property type="entry name" value="OS01G0111000 PROTEIN"/>
    <property type="match status" value="1"/>
</dbReference>
<sequence length="209" mass="22146">MFSILGTDAKISVEKDENLIETTCKNTPHYQLCINTLRADKGSSGADVAGLGLIMVEAVKAKSKEALSAIKKLQKSQPKLATPLQQCRDMYKAVVSGDVPEAEQSIRGNPKFAENGMADAAVEADDCEAAFQGVAKSPLTAVNTAARELAEVARDLTWGVSFCPKSSIFPISMDVGDGGALEDRVSDLWWCVLVLGCGCCSRVVFVGVG</sequence>
<comment type="similarity">
    <text evidence="3">Belongs to the PMEI family.</text>
</comment>
<dbReference type="Gene3D" id="1.20.140.40">
    <property type="entry name" value="Invertase/pectin methylesterase inhibitor family protein"/>
    <property type="match status" value="1"/>
</dbReference>
<organism evidence="5 6">
    <name type="scientific">Rehmannia glutinosa</name>
    <name type="common">Chinese foxglove</name>
    <dbReference type="NCBI Taxonomy" id="99300"/>
    <lineage>
        <taxon>Eukaryota</taxon>
        <taxon>Viridiplantae</taxon>
        <taxon>Streptophyta</taxon>
        <taxon>Embryophyta</taxon>
        <taxon>Tracheophyta</taxon>
        <taxon>Spermatophyta</taxon>
        <taxon>Magnoliopsida</taxon>
        <taxon>eudicotyledons</taxon>
        <taxon>Gunneridae</taxon>
        <taxon>Pentapetalae</taxon>
        <taxon>asterids</taxon>
        <taxon>lamiids</taxon>
        <taxon>Lamiales</taxon>
        <taxon>Orobanchaceae</taxon>
        <taxon>Rehmannieae</taxon>
        <taxon>Rehmannia</taxon>
    </lineage>
</organism>
<dbReference type="EMBL" id="JABTTQ020000011">
    <property type="protein sequence ID" value="KAK6146246.1"/>
    <property type="molecule type" value="Genomic_DNA"/>
</dbReference>
<comment type="caution">
    <text evidence="5">The sequence shown here is derived from an EMBL/GenBank/DDBJ whole genome shotgun (WGS) entry which is preliminary data.</text>
</comment>
<protein>
    <recommendedName>
        <fullName evidence="4">Pectinesterase inhibitor domain-containing protein</fullName>
    </recommendedName>
</protein>